<evidence type="ECO:0000313" key="1">
    <source>
        <dbReference type="EMBL" id="BBP43443.1"/>
    </source>
</evidence>
<proteinExistence type="predicted"/>
<dbReference type="EMBL" id="AP021888">
    <property type="protein sequence ID" value="BBP43443.1"/>
    <property type="molecule type" value="Genomic_DNA"/>
</dbReference>
<evidence type="ECO:0000313" key="2">
    <source>
        <dbReference type="Proteomes" id="UP000501466"/>
    </source>
</evidence>
<name>A0A6F8PMV2_9GAMM</name>
<dbReference type="KEGG" id="tzo:THMIRHAT_11890"/>
<dbReference type="Proteomes" id="UP000501466">
    <property type="component" value="Chromosome"/>
</dbReference>
<reference evidence="2" key="1">
    <citation type="submission" date="2019-11" db="EMBL/GenBank/DDBJ databases">
        <title>Isolation and characterization of two novel species in the genus Thiomicrorhabdus.</title>
        <authorList>
            <person name="Mochizuki J."/>
            <person name="Kojima H."/>
            <person name="Fukui M."/>
        </authorList>
    </citation>
    <scope>NUCLEOTIDE SEQUENCE [LARGE SCALE GENOMIC DNA]</scope>
    <source>
        <strain evidence="2">AkT22</strain>
    </source>
</reference>
<keyword evidence="2" id="KW-1185">Reference proteome</keyword>
<gene>
    <name evidence="1" type="ORF">THMIRHAT_11890</name>
</gene>
<dbReference type="AlphaFoldDB" id="A0A6F8PMV2"/>
<organism evidence="1 2">
    <name type="scientific">Thiosulfativibrio zosterae</name>
    <dbReference type="NCBI Taxonomy" id="2675053"/>
    <lineage>
        <taxon>Bacteria</taxon>
        <taxon>Pseudomonadati</taxon>
        <taxon>Pseudomonadota</taxon>
        <taxon>Gammaproteobacteria</taxon>
        <taxon>Thiotrichales</taxon>
        <taxon>Piscirickettsiaceae</taxon>
        <taxon>Thiosulfativibrio</taxon>
    </lineage>
</organism>
<protein>
    <submittedName>
        <fullName evidence="1">Uncharacterized protein</fullName>
    </submittedName>
</protein>
<accession>A0A6F8PMV2</accession>
<sequence>MAYCGIALSVLSFKRRSLPINLNNSAKIHQQNAVNDQAALMFKGFATPKCSSMAVKLTQGLLILVNQRDLQAR</sequence>